<dbReference type="RefSeq" id="WP_187245081.1">
    <property type="nucleotide sequence ID" value="NZ_BAAAOK010000037.1"/>
</dbReference>
<proteinExistence type="predicted"/>
<evidence type="ECO:0000256" key="1">
    <source>
        <dbReference type="ARBA" id="ARBA00001922"/>
    </source>
</evidence>
<protein>
    <submittedName>
        <fullName evidence="7">Cobalamin B12-binding domain-containing protein</fullName>
    </submittedName>
</protein>
<keyword evidence="5" id="KW-0170">Cobalt</keyword>
<dbReference type="InterPro" id="IPR006159">
    <property type="entry name" value="Acid_CoA_mut_C"/>
</dbReference>
<dbReference type="Gene3D" id="3.40.50.280">
    <property type="entry name" value="Cobalamin-binding domain"/>
    <property type="match status" value="1"/>
</dbReference>
<dbReference type="Pfam" id="PF02310">
    <property type="entry name" value="B12-binding"/>
    <property type="match status" value="1"/>
</dbReference>
<dbReference type="InterPro" id="IPR036724">
    <property type="entry name" value="Cobalamin-bd_sf"/>
</dbReference>
<dbReference type="NCBIfam" id="TIGR00640">
    <property type="entry name" value="acid_CoA_mut_C"/>
    <property type="match status" value="1"/>
</dbReference>
<name>A0ABR7LTA6_9ACTN</name>
<evidence type="ECO:0000313" key="8">
    <source>
        <dbReference type="Proteomes" id="UP000805614"/>
    </source>
</evidence>
<keyword evidence="3" id="KW-0479">Metal-binding</keyword>
<comment type="cofactor">
    <cofactor evidence="1">
        <name>adenosylcob(III)alamin</name>
        <dbReference type="ChEBI" id="CHEBI:18408"/>
    </cofactor>
</comment>
<evidence type="ECO:0000256" key="3">
    <source>
        <dbReference type="ARBA" id="ARBA00022723"/>
    </source>
</evidence>
<dbReference type="PANTHER" id="PTHR48101">
    <property type="entry name" value="METHYLMALONYL-COA MUTASE, MITOCHONDRIAL-RELATED"/>
    <property type="match status" value="1"/>
</dbReference>
<reference evidence="7 8" key="1">
    <citation type="submission" date="2020-06" db="EMBL/GenBank/DDBJ databases">
        <title>Actinomadura xiongansis sp. nov., isolated from soil of Baiyangdian.</title>
        <authorList>
            <person name="Zhang X."/>
        </authorList>
    </citation>
    <scope>NUCLEOTIDE SEQUENCE [LARGE SCALE GENOMIC DNA]</scope>
    <source>
        <strain evidence="7 8">HBUM206468</strain>
    </source>
</reference>
<dbReference type="EMBL" id="JABVEC010000016">
    <property type="protein sequence ID" value="MBC6468083.1"/>
    <property type="molecule type" value="Genomic_DNA"/>
</dbReference>
<accession>A0ABR7LTA6</accession>
<evidence type="ECO:0000256" key="5">
    <source>
        <dbReference type="ARBA" id="ARBA00023285"/>
    </source>
</evidence>
<dbReference type="SUPFAM" id="SSF52242">
    <property type="entry name" value="Cobalamin (vitamin B12)-binding domain"/>
    <property type="match status" value="1"/>
</dbReference>
<keyword evidence="2" id="KW-0846">Cobalamin</keyword>
<evidence type="ECO:0000313" key="7">
    <source>
        <dbReference type="EMBL" id="MBC6468083.1"/>
    </source>
</evidence>
<gene>
    <name evidence="7" type="ORF">HKK74_21670</name>
</gene>
<evidence type="ECO:0000259" key="6">
    <source>
        <dbReference type="PROSITE" id="PS51332"/>
    </source>
</evidence>
<keyword evidence="8" id="KW-1185">Reference proteome</keyword>
<dbReference type="PANTHER" id="PTHR48101:SF1">
    <property type="entry name" value="METHYLMALONYL-COA MUTASE, LARGE SUBUNIT"/>
    <property type="match status" value="1"/>
</dbReference>
<feature type="domain" description="B12-binding" evidence="6">
    <location>
        <begin position="3"/>
        <end position="133"/>
    </location>
</feature>
<sequence length="143" mass="14877">MTSIKAIVTKAGLDAHERGVHVVSRGLRDAGFEVVLLGLRTSPQTVAKVAVQEDCNVVGVSSLAGGHLNYAKKLREALDAEGVDPVVVFGGVIPDEDNAALQALGVQAIFQAGSMVTDMAEQIRELCNARDAGVHVDTEGTNG</sequence>
<dbReference type="PROSITE" id="PS51332">
    <property type="entry name" value="B12_BINDING"/>
    <property type="match status" value="1"/>
</dbReference>
<evidence type="ECO:0000256" key="4">
    <source>
        <dbReference type="ARBA" id="ARBA00023235"/>
    </source>
</evidence>
<organism evidence="7 8">
    <name type="scientific">Actinomadura alba</name>
    <dbReference type="NCBI Taxonomy" id="406431"/>
    <lineage>
        <taxon>Bacteria</taxon>
        <taxon>Bacillati</taxon>
        <taxon>Actinomycetota</taxon>
        <taxon>Actinomycetes</taxon>
        <taxon>Streptosporangiales</taxon>
        <taxon>Thermomonosporaceae</taxon>
        <taxon>Actinomadura</taxon>
    </lineage>
</organism>
<dbReference type="Proteomes" id="UP000805614">
    <property type="component" value="Unassembled WGS sequence"/>
</dbReference>
<comment type="caution">
    <text evidence="7">The sequence shown here is derived from an EMBL/GenBank/DDBJ whole genome shotgun (WGS) entry which is preliminary data.</text>
</comment>
<keyword evidence="4" id="KW-0413">Isomerase</keyword>
<evidence type="ECO:0000256" key="2">
    <source>
        <dbReference type="ARBA" id="ARBA00022628"/>
    </source>
</evidence>
<dbReference type="InterPro" id="IPR006158">
    <property type="entry name" value="Cobalamin-bd"/>
</dbReference>